<dbReference type="RefSeq" id="WP_263845191.1">
    <property type="nucleotide sequence ID" value="NZ_JALIEB010000011.1"/>
</dbReference>
<keyword evidence="3" id="KW-1185">Reference proteome</keyword>
<dbReference type="PROSITE" id="PS51257">
    <property type="entry name" value="PROKAR_LIPOPROTEIN"/>
    <property type="match status" value="1"/>
</dbReference>
<evidence type="ECO:0000256" key="1">
    <source>
        <dbReference type="SAM" id="SignalP"/>
    </source>
</evidence>
<reference evidence="2 3" key="1">
    <citation type="submission" date="2022-04" db="EMBL/GenBank/DDBJ databases">
        <title>Roseobacter sp. WL0113 is a bacterium isolated from neritic sediment.</title>
        <authorList>
            <person name="Wang L."/>
            <person name="He W."/>
            <person name="Zhang D.-F."/>
        </authorList>
    </citation>
    <scope>NUCLEOTIDE SEQUENCE [LARGE SCALE GENOMIC DNA]</scope>
    <source>
        <strain evidence="2 3">WL0113</strain>
    </source>
</reference>
<comment type="caution">
    <text evidence="2">The sequence shown here is derived from an EMBL/GenBank/DDBJ whole genome shotgun (WGS) entry which is preliminary data.</text>
</comment>
<feature type="signal peptide" evidence="1">
    <location>
        <begin position="1"/>
        <end position="22"/>
    </location>
</feature>
<proteinExistence type="predicted"/>
<sequence length="132" mass="13646">MARLTSGKLRALTLLTGLAALAACGEQGAGGGKWFREAGAQLDGGEFGNATMQNMVAQVCFPQGRGGAYGAGKIGSVPGDPVVVIDPESTPRQPVYRVHCDGRLDGKYARIIYRDYVSSAGQAITVTAADAE</sequence>
<gene>
    <name evidence="2" type="ORF">MUB52_15660</name>
</gene>
<evidence type="ECO:0000313" key="3">
    <source>
        <dbReference type="Proteomes" id="UP001208690"/>
    </source>
</evidence>
<dbReference type="Proteomes" id="UP001208690">
    <property type="component" value="Unassembled WGS sequence"/>
</dbReference>
<dbReference type="EMBL" id="JALIEB010000011">
    <property type="protein sequence ID" value="MCV3272870.1"/>
    <property type="molecule type" value="Genomic_DNA"/>
</dbReference>
<protein>
    <recommendedName>
        <fullName evidence="4">Lipoprotein</fullName>
    </recommendedName>
</protein>
<keyword evidence="1" id="KW-0732">Signal</keyword>
<name>A0ABT3BH55_9RHOB</name>
<feature type="chain" id="PRO_5046625252" description="Lipoprotein" evidence="1">
    <location>
        <begin position="23"/>
        <end position="132"/>
    </location>
</feature>
<evidence type="ECO:0008006" key="4">
    <source>
        <dbReference type="Google" id="ProtNLM"/>
    </source>
</evidence>
<evidence type="ECO:0000313" key="2">
    <source>
        <dbReference type="EMBL" id="MCV3272870.1"/>
    </source>
</evidence>
<accession>A0ABT3BH55</accession>
<organism evidence="2 3">
    <name type="scientific">Roseobacter sinensis</name>
    <dbReference type="NCBI Taxonomy" id="2931391"/>
    <lineage>
        <taxon>Bacteria</taxon>
        <taxon>Pseudomonadati</taxon>
        <taxon>Pseudomonadota</taxon>
        <taxon>Alphaproteobacteria</taxon>
        <taxon>Rhodobacterales</taxon>
        <taxon>Roseobacteraceae</taxon>
        <taxon>Roseobacter</taxon>
    </lineage>
</organism>